<feature type="region of interest" description="Disordered" evidence="1">
    <location>
        <begin position="26"/>
        <end position="46"/>
    </location>
</feature>
<dbReference type="ExpressionAtlas" id="B6TMH4">
    <property type="expression patterns" value="baseline and differential"/>
</dbReference>
<dbReference type="PANTHER" id="PTHR45125">
    <property type="entry name" value="F21J9.4-RELATED"/>
    <property type="match status" value="1"/>
</dbReference>
<sequence length="150" mass="17272">MEGEGYFTNLLQDGLHNEIDTEIQQTMPINDSNPSSKANQKHKGKNFTEDEDRLLISAWLNVSMDSTQGTNQTRDTFWKRIYLYYEANKGDLGRNISERTQTSLLHRWGTIQEAVSKFCGCITSIDNRNQSGMTIHDRVTNPKLVLFCFF</sequence>
<accession>B6TMH4</accession>
<name>B6TMH4_MAIZE</name>
<dbReference type="PANTHER" id="PTHR45125:SF51">
    <property type="entry name" value="F21J9.4-RELATED"/>
    <property type="match status" value="1"/>
</dbReference>
<protein>
    <recommendedName>
        <fullName evidence="3">Glutathione S-transferase T3</fullName>
    </recommendedName>
</protein>
<reference evidence="2" key="1">
    <citation type="journal article" date="2009" name="Plant Mol. Biol.">
        <title>Insights into corn genes derived from large-scale cDNA sequencing.</title>
        <authorList>
            <person name="Alexandrov N.N."/>
            <person name="Brover V.V."/>
            <person name="Freidin S."/>
            <person name="Troukhan M.E."/>
            <person name="Tatarinova T.V."/>
            <person name="Zhang H."/>
            <person name="Swaller T.J."/>
            <person name="Lu Y.P."/>
            <person name="Bouck J."/>
            <person name="Flavell R.B."/>
            <person name="Feldmann K.A."/>
        </authorList>
    </citation>
    <scope>NUCLEOTIDE SEQUENCE</scope>
</reference>
<evidence type="ECO:0008006" key="3">
    <source>
        <dbReference type="Google" id="ProtNLM"/>
    </source>
</evidence>
<feature type="compositionally biased region" description="Polar residues" evidence="1">
    <location>
        <begin position="26"/>
        <end position="38"/>
    </location>
</feature>
<dbReference type="EMBL" id="EU966189">
    <property type="protein sequence ID" value="ACG38307.1"/>
    <property type="molecule type" value="mRNA"/>
</dbReference>
<evidence type="ECO:0000256" key="1">
    <source>
        <dbReference type="SAM" id="MobiDB-lite"/>
    </source>
</evidence>
<evidence type="ECO:0000313" key="2">
    <source>
        <dbReference type="EMBL" id="ACG38307.1"/>
    </source>
</evidence>
<dbReference type="AlphaFoldDB" id="B6TMH4"/>
<proteinExistence type="evidence at transcript level"/>
<organism evidence="2">
    <name type="scientific">Zea mays</name>
    <name type="common">Maize</name>
    <dbReference type="NCBI Taxonomy" id="4577"/>
    <lineage>
        <taxon>Eukaryota</taxon>
        <taxon>Viridiplantae</taxon>
        <taxon>Streptophyta</taxon>
        <taxon>Embryophyta</taxon>
        <taxon>Tracheophyta</taxon>
        <taxon>Spermatophyta</taxon>
        <taxon>Magnoliopsida</taxon>
        <taxon>Liliopsida</taxon>
        <taxon>Poales</taxon>
        <taxon>Poaceae</taxon>
        <taxon>PACMAD clade</taxon>
        <taxon>Panicoideae</taxon>
        <taxon>Andropogonodae</taxon>
        <taxon>Andropogoneae</taxon>
        <taxon>Tripsacinae</taxon>
        <taxon>Zea</taxon>
    </lineage>
</organism>